<dbReference type="STRING" id="1399860.A0A2C5XYF3"/>
<dbReference type="InterPro" id="IPR000420">
    <property type="entry name" value="Yeast_PIR_rpt"/>
</dbReference>
<dbReference type="GO" id="GO:0031505">
    <property type="term" value="P:fungal-type cell wall organization"/>
    <property type="evidence" value="ECO:0007669"/>
    <property type="project" value="UniProtKB-ARBA"/>
</dbReference>
<evidence type="ECO:0000256" key="7">
    <source>
        <dbReference type="SAM" id="MobiDB-lite"/>
    </source>
</evidence>
<evidence type="ECO:0000256" key="8">
    <source>
        <dbReference type="SAM" id="SignalP"/>
    </source>
</evidence>
<keyword evidence="5" id="KW-0677">Repeat</keyword>
<evidence type="ECO:0000256" key="2">
    <source>
        <dbReference type="ARBA" id="ARBA00022512"/>
    </source>
</evidence>
<feature type="region of interest" description="Disordered" evidence="7">
    <location>
        <begin position="229"/>
        <end position="316"/>
    </location>
</feature>
<dbReference type="GO" id="GO:0005199">
    <property type="term" value="F:structural constituent of cell wall"/>
    <property type="evidence" value="ECO:0007669"/>
    <property type="project" value="InterPro"/>
</dbReference>
<dbReference type="PANTHER" id="PTHR47254">
    <property type="entry name" value="CELL WALL MANNOPROTEIN CIS3-RELATED"/>
    <property type="match status" value="1"/>
</dbReference>
<gene>
    <name evidence="10" type="ORF">CDD81_7283</name>
</gene>
<dbReference type="AlphaFoldDB" id="A0A2C5XYF3"/>
<evidence type="ECO:0000256" key="4">
    <source>
        <dbReference type="ARBA" id="ARBA00022729"/>
    </source>
</evidence>
<reference evidence="10 11" key="1">
    <citation type="submission" date="2017-06" db="EMBL/GenBank/DDBJ databases">
        <title>Ant-infecting Ophiocordyceps genomes reveal a high diversity of potential behavioral manipulation genes and a possible major role for enterotoxins.</title>
        <authorList>
            <person name="De Bekker C."/>
            <person name="Evans H.C."/>
            <person name="Brachmann A."/>
            <person name="Hughes D.P."/>
        </authorList>
    </citation>
    <scope>NUCLEOTIDE SEQUENCE [LARGE SCALE GENOMIC DNA]</scope>
    <source>
        <strain evidence="10 11">Map64</strain>
    </source>
</reference>
<dbReference type="Proteomes" id="UP000226192">
    <property type="component" value="Unassembled WGS sequence"/>
</dbReference>
<dbReference type="Pfam" id="PF22799">
    <property type="entry name" value="PIR1-like_C"/>
    <property type="match status" value="1"/>
</dbReference>
<evidence type="ECO:0000256" key="5">
    <source>
        <dbReference type="ARBA" id="ARBA00022737"/>
    </source>
</evidence>
<comment type="subcellular location">
    <subcellularLocation>
        <location evidence="1">Secreted</location>
        <location evidence="1">Cell wall</location>
    </subcellularLocation>
</comment>
<feature type="domain" description="Cell wall mannoprotein PIR1-like C-terminal" evidence="9">
    <location>
        <begin position="80"/>
        <end position="153"/>
    </location>
</feature>
<feature type="chain" id="PRO_5012564331" description="Cell wall mannoprotein PIR1-like C-terminal domain-containing protein" evidence="8">
    <location>
        <begin position="18"/>
        <end position="353"/>
    </location>
</feature>
<dbReference type="GO" id="GO:0009277">
    <property type="term" value="C:fungal-type cell wall"/>
    <property type="evidence" value="ECO:0007669"/>
    <property type="project" value="TreeGrafter"/>
</dbReference>
<accession>A0A2C5XYF3</accession>
<evidence type="ECO:0000256" key="1">
    <source>
        <dbReference type="ARBA" id="ARBA00004191"/>
    </source>
</evidence>
<sequence length="353" mass="36733">MKWISVAITGLAATASATIDESGAVHGMLSPDGQPPVGCARDYNGMFQVTVYAAGDEKPNLEKRSSCDNDQTLIMTLADGVLMDAKERTGYIASNFQFQFDNPPQSGAIYTGGFSLCGNNSVALGSSTVFSRCLSGHFYNLYDRHWAPQCDPVEIVAMPCAADGGEIEDQDGSEPIVVGTSTESTTVVKTLDDGQPQVVPTVMPIAMCQIGDGQVQFHTTPCASVTRSPLPAPISQIPDGQPQAPSHIVPVPHSQVSQIPDGQPQAPKVSPQPSQGLPSAPLESKTAVKTSPAPRITSSPVVTQIPDGQPQLPTSTFAAPDAPSAITAGAAKRNSNAMAALIAALLAVAPFLR</sequence>
<keyword evidence="4 8" id="KW-0732">Signal</keyword>
<comment type="caution">
    <text evidence="10">The sequence shown here is derived from an EMBL/GenBank/DDBJ whole genome shotgun (WGS) entry which is preliminary data.</text>
</comment>
<dbReference type="InterPro" id="IPR054508">
    <property type="entry name" value="PIR1-like_C"/>
</dbReference>
<dbReference type="EMBL" id="NJET01000076">
    <property type="protein sequence ID" value="PHH62295.1"/>
    <property type="molecule type" value="Genomic_DNA"/>
</dbReference>
<evidence type="ECO:0000313" key="10">
    <source>
        <dbReference type="EMBL" id="PHH62295.1"/>
    </source>
</evidence>
<comment type="similarity">
    <text evidence="6">Belongs to the PIR protein family.</text>
</comment>
<evidence type="ECO:0000313" key="11">
    <source>
        <dbReference type="Proteomes" id="UP000226192"/>
    </source>
</evidence>
<dbReference type="Pfam" id="PF00399">
    <property type="entry name" value="PIR"/>
    <property type="match status" value="2"/>
</dbReference>
<proteinExistence type="inferred from homology"/>
<dbReference type="PANTHER" id="PTHR47254:SF1">
    <property type="entry name" value="CELL WALL MANNOPROTEIN CIS3-RELATED"/>
    <property type="match status" value="1"/>
</dbReference>
<dbReference type="OrthoDB" id="5415592at2759"/>
<keyword evidence="2" id="KW-0134">Cell wall</keyword>
<evidence type="ECO:0000256" key="6">
    <source>
        <dbReference type="ARBA" id="ARBA00038219"/>
    </source>
</evidence>
<keyword evidence="11" id="KW-1185">Reference proteome</keyword>
<evidence type="ECO:0000256" key="3">
    <source>
        <dbReference type="ARBA" id="ARBA00022525"/>
    </source>
</evidence>
<name>A0A2C5XYF3_9HYPO</name>
<protein>
    <recommendedName>
        <fullName evidence="9">Cell wall mannoprotein PIR1-like C-terminal domain-containing protein</fullName>
    </recommendedName>
</protein>
<organism evidence="10 11">
    <name type="scientific">Ophiocordyceps australis</name>
    <dbReference type="NCBI Taxonomy" id="1399860"/>
    <lineage>
        <taxon>Eukaryota</taxon>
        <taxon>Fungi</taxon>
        <taxon>Dikarya</taxon>
        <taxon>Ascomycota</taxon>
        <taxon>Pezizomycotina</taxon>
        <taxon>Sordariomycetes</taxon>
        <taxon>Hypocreomycetidae</taxon>
        <taxon>Hypocreales</taxon>
        <taxon>Ophiocordycipitaceae</taxon>
        <taxon>Ophiocordyceps</taxon>
    </lineage>
</organism>
<evidence type="ECO:0000259" key="9">
    <source>
        <dbReference type="Pfam" id="PF22799"/>
    </source>
</evidence>
<keyword evidence="3" id="KW-0964">Secreted</keyword>
<dbReference type="InterPro" id="IPR051153">
    <property type="entry name" value="Yeast_CWMannoprotein_PIR"/>
</dbReference>
<feature type="signal peptide" evidence="8">
    <location>
        <begin position="1"/>
        <end position="17"/>
    </location>
</feature>